<dbReference type="Gene3D" id="1.20.1260.10">
    <property type="match status" value="1"/>
</dbReference>
<dbReference type="Pfam" id="PF03713">
    <property type="entry name" value="DUF305"/>
    <property type="match status" value="1"/>
</dbReference>
<dbReference type="InterPro" id="IPR005183">
    <property type="entry name" value="DUF305_CopM-like"/>
</dbReference>
<name>A0A1H2Y0Y1_9RHOB</name>
<dbReference type="InterPro" id="IPR012347">
    <property type="entry name" value="Ferritin-like"/>
</dbReference>
<dbReference type="AlphaFoldDB" id="A0A1H2Y0Y1"/>
<proteinExistence type="predicted"/>
<dbReference type="PANTHER" id="PTHR36933:SF1">
    <property type="entry name" value="SLL0788 PROTEIN"/>
    <property type="match status" value="1"/>
</dbReference>
<reference evidence="5" key="1">
    <citation type="submission" date="2016-10" db="EMBL/GenBank/DDBJ databases">
        <authorList>
            <person name="Varghese N."/>
            <person name="Submissions S."/>
        </authorList>
    </citation>
    <scope>NUCLEOTIDE SEQUENCE [LARGE SCALE GENOMIC DNA]</scope>
    <source>
        <strain evidence="5">DSM 29303</strain>
    </source>
</reference>
<evidence type="ECO:0000256" key="1">
    <source>
        <dbReference type="SAM" id="MobiDB-lite"/>
    </source>
</evidence>
<evidence type="ECO:0000256" key="2">
    <source>
        <dbReference type="SAM" id="SignalP"/>
    </source>
</evidence>
<sequence length="187" mass="19183">MTRPQRPAARRRVALIGAAASLLAWPALAQTAPAAAPADPHAGHAAPAATTAAAAPAGGAETDAARAYARAMEAMHEGMMVAPTGDADVDFVRGMIPHHQGAIDMARIQLQFGKDPELRKLSEGIIAAQEREIAEMQEWLKQNAPDVARTDAEQAEAGNTPAASPAGTPTPSPAGTPEPKPATPPSN</sequence>
<dbReference type="RefSeq" id="WP_081969286.1">
    <property type="nucleotide sequence ID" value="NZ_FNNA01000002.1"/>
</dbReference>
<dbReference type="Proteomes" id="UP000182944">
    <property type="component" value="Unassembled WGS sequence"/>
</dbReference>
<evidence type="ECO:0000313" key="5">
    <source>
        <dbReference type="Proteomes" id="UP000182944"/>
    </source>
</evidence>
<feature type="compositionally biased region" description="Pro residues" evidence="1">
    <location>
        <begin position="168"/>
        <end position="187"/>
    </location>
</feature>
<accession>A0A1H2Y0Y1</accession>
<dbReference type="EMBL" id="FNNA01000002">
    <property type="protein sequence ID" value="SDW98720.1"/>
    <property type="molecule type" value="Genomic_DNA"/>
</dbReference>
<organism evidence="4 5">
    <name type="scientific">Paracoccus sanguinis</name>
    <dbReference type="NCBI Taxonomy" id="1545044"/>
    <lineage>
        <taxon>Bacteria</taxon>
        <taxon>Pseudomonadati</taxon>
        <taxon>Pseudomonadota</taxon>
        <taxon>Alphaproteobacteria</taxon>
        <taxon>Rhodobacterales</taxon>
        <taxon>Paracoccaceae</taxon>
        <taxon>Paracoccus</taxon>
    </lineage>
</organism>
<dbReference type="PROSITE" id="PS51318">
    <property type="entry name" value="TAT"/>
    <property type="match status" value="1"/>
</dbReference>
<dbReference type="OrthoDB" id="517560at2"/>
<feature type="compositionally biased region" description="Low complexity" evidence="1">
    <location>
        <begin position="157"/>
        <end position="167"/>
    </location>
</feature>
<feature type="domain" description="DUF305" evidence="3">
    <location>
        <begin position="88"/>
        <end position="159"/>
    </location>
</feature>
<dbReference type="InterPro" id="IPR006311">
    <property type="entry name" value="TAT_signal"/>
</dbReference>
<feature type="region of interest" description="Disordered" evidence="1">
    <location>
        <begin position="139"/>
        <end position="187"/>
    </location>
</feature>
<evidence type="ECO:0000313" key="4">
    <source>
        <dbReference type="EMBL" id="SDW98720.1"/>
    </source>
</evidence>
<feature type="region of interest" description="Disordered" evidence="1">
    <location>
        <begin position="35"/>
        <end position="57"/>
    </location>
</feature>
<keyword evidence="2" id="KW-0732">Signal</keyword>
<gene>
    <name evidence="4" type="ORF">SAMN05444276_102695</name>
</gene>
<dbReference type="STRING" id="1545044.SAMN05444276_102695"/>
<evidence type="ECO:0000259" key="3">
    <source>
        <dbReference type="Pfam" id="PF03713"/>
    </source>
</evidence>
<feature type="signal peptide" evidence="2">
    <location>
        <begin position="1"/>
        <end position="29"/>
    </location>
</feature>
<dbReference type="PANTHER" id="PTHR36933">
    <property type="entry name" value="SLL0788 PROTEIN"/>
    <property type="match status" value="1"/>
</dbReference>
<protein>
    <recommendedName>
        <fullName evidence="3">DUF305 domain-containing protein</fullName>
    </recommendedName>
</protein>
<feature type="chain" id="PRO_5010270891" description="DUF305 domain-containing protein" evidence="2">
    <location>
        <begin position="30"/>
        <end position="187"/>
    </location>
</feature>
<keyword evidence="5" id="KW-1185">Reference proteome</keyword>